<organism evidence="2 3">
    <name type="scientific">Methanooceanicella nereidis</name>
    <dbReference type="NCBI Taxonomy" id="2052831"/>
    <lineage>
        <taxon>Archaea</taxon>
        <taxon>Methanobacteriati</taxon>
        <taxon>Methanobacteriota</taxon>
        <taxon>Stenosarchaea group</taxon>
        <taxon>Methanomicrobia</taxon>
        <taxon>Methanocellales</taxon>
        <taxon>Methanocellaceae</taxon>
        <taxon>Methanooceanicella</taxon>
    </lineage>
</organism>
<dbReference type="GO" id="GO:0009307">
    <property type="term" value="P:DNA restriction-modification system"/>
    <property type="evidence" value="ECO:0007669"/>
    <property type="project" value="InterPro"/>
</dbReference>
<accession>A0AAP2W4M5</accession>
<gene>
    <name evidence="2" type="ORF">CUJ83_00240</name>
</gene>
<name>A0AAP2W4M5_9EURY</name>
<dbReference type="Proteomes" id="UP001320159">
    <property type="component" value="Unassembled WGS sequence"/>
</dbReference>
<dbReference type="GO" id="GO:0004519">
    <property type="term" value="F:endonuclease activity"/>
    <property type="evidence" value="ECO:0007669"/>
    <property type="project" value="InterPro"/>
</dbReference>
<dbReference type="EMBL" id="PGCK01000001">
    <property type="protein sequence ID" value="MCD1293427.1"/>
    <property type="molecule type" value="Genomic_DNA"/>
</dbReference>
<dbReference type="AlphaFoldDB" id="A0AAP2W4M5"/>
<feature type="domain" description="Restriction endonuclease type IV Mrr" evidence="1">
    <location>
        <begin position="6"/>
        <end position="63"/>
    </location>
</feature>
<evidence type="ECO:0000259" key="1">
    <source>
        <dbReference type="Pfam" id="PF04471"/>
    </source>
</evidence>
<proteinExistence type="predicted"/>
<evidence type="ECO:0000313" key="3">
    <source>
        <dbReference type="Proteomes" id="UP001320159"/>
    </source>
</evidence>
<dbReference type="SUPFAM" id="SSF52980">
    <property type="entry name" value="Restriction endonuclease-like"/>
    <property type="match status" value="1"/>
</dbReference>
<dbReference type="InterPro" id="IPR011335">
    <property type="entry name" value="Restrct_endonuc-II-like"/>
</dbReference>
<reference evidence="2 3" key="1">
    <citation type="submission" date="2017-11" db="EMBL/GenBank/DDBJ databases">
        <title>Isolation and Characterization of Family Methanocellaceae Species from Potential Methane Hydrate Area Offshore Southwestern Taiwan.</title>
        <authorList>
            <person name="Zhang W.-L."/>
            <person name="Chen W.-C."/>
            <person name="Lai M.-C."/>
            <person name="Chen S.-C."/>
        </authorList>
    </citation>
    <scope>NUCLEOTIDE SEQUENCE [LARGE SCALE GENOMIC DNA]</scope>
    <source>
        <strain evidence="2 3">CWC-04</strain>
    </source>
</reference>
<dbReference type="GO" id="GO:0003677">
    <property type="term" value="F:DNA binding"/>
    <property type="evidence" value="ECO:0007669"/>
    <property type="project" value="InterPro"/>
</dbReference>
<keyword evidence="3" id="KW-1185">Reference proteome</keyword>
<dbReference type="InterPro" id="IPR007560">
    <property type="entry name" value="Restrct_endonuc_IV_Mrr"/>
</dbReference>
<dbReference type="Pfam" id="PF04471">
    <property type="entry name" value="Mrr_cat"/>
    <property type="match status" value="1"/>
</dbReference>
<protein>
    <recommendedName>
        <fullName evidence="1">Restriction endonuclease type IV Mrr domain-containing protein</fullName>
    </recommendedName>
</protein>
<evidence type="ECO:0000313" key="2">
    <source>
        <dbReference type="EMBL" id="MCD1293427.1"/>
    </source>
</evidence>
<sequence>MEKDMDELSWQEFEEYIRDVLSHHDFVVKFRKVFKTPERGYQIDVVGLRNDLCLCIDCKKYGRGRHRSSSLKTEAKKHYDRCVAHEEAFDVRSIPIIVTWLDDNLMIENGCVFVPSHMLNDFLLNLDSYLDMIGY</sequence>
<comment type="caution">
    <text evidence="2">The sequence shown here is derived from an EMBL/GenBank/DDBJ whole genome shotgun (WGS) entry which is preliminary data.</text>
</comment>